<accession>A0A5C3PKU6</accession>
<evidence type="ECO:0000259" key="7">
    <source>
        <dbReference type="PROSITE" id="PS50048"/>
    </source>
</evidence>
<dbReference type="InterPro" id="IPR036864">
    <property type="entry name" value="Zn2-C6_fun-type_DNA-bd_sf"/>
</dbReference>
<keyword evidence="5" id="KW-0539">Nucleus</keyword>
<dbReference type="SMART" id="SM00066">
    <property type="entry name" value="GAL4"/>
    <property type="match status" value="2"/>
</dbReference>
<keyword evidence="3" id="KW-0238">DNA-binding</keyword>
<feature type="domain" description="Zn(2)-C6 fungal-type" evidence="7">
    <location>
        <begin position="53"/>
        <end position="85"/>
    </location>
</feature>
<evidence type="ECO:0000313" key="9">
    <source>
        <dbReference type="Proteomes" id="UP000308197"/>
    </source>
</evidence>
<proteinExistence type="predicted"/>
<dbReference type="PROSITE" id="PS00463">
    <property type="entry name" value="ZN2_CY6_FUNGAL_1"/>
    <property type="match status" value="2"/>
</dbReference>
<dbReference type="InParanoid" id="A0A5C3PKU6"/>
<dbReference type="SUPFAM" id="SSF57701">
    <property type="entry name" value="Zn2/Cys6 DNA-binding domain"/>
    <property type="match status" value="2"/>
</dbReference>
<protein>
    <recommendedName>
        <fullName evidence="7">Zn(2)-C6 fungal-type domain-containing protein</fullName>
    </recommendedName>
</protein>
<keyword evidence="1" id="KW-0479">Metal-binding</keyword>
<keyword evidence="2" id="KW-0805">Transcription regulation</keyword>
<dbReference type="GO" id="GO:0000981">
    <property type="term" value="F:DNA-binding transcription factor activity, RNA polymerase II-specific"/>
    <property type="evidence" value="ECO:0007669"/>
    <property type="project" value="InterPro"/>
</dbReference>
<feature type="region of interest" description="Disordered" evidence="6">
    <location>
        <begin position="93"/>
        <end position="115"/>
    </location>
</feature>
<evidence type="ECO:0000256" key="2">
    <source>
        <dbReference type="ARBA" id="ARBA00023015"/>
    </source>
</evidence>
<sequence length="209" mass="21506">MASPKRVGPSCIGCSRSKLRCQDVVGQAPCERCTAKGLDCERPPPGMSRCKRACAQCKSAKVRCDGNRQGGGCSVCVSFGYICSFATVNTADEPQAGADANPDSPSTTEAPEDMHEHAGPLTVADTFEGVQADVGPVTAAEPFVPVLSAARLSTIPILIPVAEPNSVLAPPSVALDLSAADDASSSTPASNPHSPSRHWLTCFAPSPEA</sequence>
<evidence type="ECO:0000256" key="1">
    <source>
        <dbReference type="ARBA" id="ARBA00022723"/>
    </source>
</evidence>
<dbReference type="PANTHER" id="PTHR31668:SF26">
    <property type="entry name" value="GLUCOSE TRANSPORT TRANSCRIPTION REGULATOR RGT1-RELATED"/>
    <property type="match status" value="1"/>
</dbReference>
<dbReference type="AlphaFoldDB" id="A0A5C3PKU6"/>
<keyword evidence="4" id="KW-0804">Transcription</keyword>
<gene>
    <name evidence="8" type="ORF">K466DRAFT_583751</name>
</gene>
<evidence type="ECO:0000256" key="3">
    <source>
        <dbReference type="ARBA" id="ARBA00023125"/>
    </source>
</evidence>
<feature type="region of interest" description="Disordered" evidence="6">
    <location>
        <begin position="179"/>
        <end position="209"/>
    </location>
</feature>
<evidence type="ECO:0000313" key="8">
    <source>
        <dbReference type="EMBL" id="TFK90424.1"/>
    </source>
</evidence>
<dbReference type="Gene3D" id="4.10.240.10">
    <property type="entry name" value="Zn(2)-C6 fungal-type DNA-binding domain"/>
    <property type="match status" value="1"/>
</dbReference>
<dbReference type="InterPro" id="IPR001138">
    <property type="entry name" value="Zn2Cys6_DnaBD"/>
</dbReference>
<dbReference type="GO" id="GO:0003677">
    <property type="term" value="F:DNA binding"/>
    <property type="evidence" value="ECO:0007669"/>
    <property type="project" value="UniProtKB-KW"/>
</dbReference>
<dbReference type="EMBL" id="ML211046">
    <property type="protein sequence ID" value="TFK90424.1"/>
    <property type="molecule type" value="Genomic_DNA"/>
</dbReference>
<dbReference type="Pfam" id="PF00172">
    <property type="entry name" value="Zn_clus"/>
    <property type="match status" value="2"/>
</dbReference>
<dbReference type="CDD" id="cd00067">
    <property type="entry name" value="GAL4"/>
    <property type="match status" value="2"/>
</dbReference>
<dbReference type="PANTHER" id="PTHR31668">
    <property type="entry name" value="GLUCOSE TRANSPORT TRANSCRIPTION REGULATOR RGT1-RELATED-RELATED"/>
    <property type="match status" value="1"/>
</dbReference>
<evidence type="ECO:0000256" key="5">
    <source>
        <dbReference type="ARBA" id="ARBA00023242"/>
    </source>
</evidence>
<dbReference type="Proteomes" id="UP000308197">
    <property type="component" value="Unassembled WGS sequence"/>
</dbReference>
<feature type="domain" description="Zn(2)-C6 fungal-type" evidence="7">
    <location>
        <begin position="10"/>
        <end position="40"/>
    </location>
</feature>
<evidence type="ECO:0000256" key="4">
    <source>
        <dbReference type="ARBA" id="ARBA00023163"/>
    </source>
</evidence>
<dbReference type="GO" id="GO:0008270">
    <property type="term" value="F:zinc ion binding"/>
    <property type="evidence" value="ECO:0007669"/>
    <property type="project" value="InterPro"/>
</dbReference>
<name>A0A5C3PKU6_9APHY</name>
<dbReference type="PROSITE" id="PS50048">
    <property type="entry name" value="ZN2_CY6_FUNGAL_2"/>
    <property type="match status" value="2"/>
</dbReference>
<evidence type="ECO:0000256" key="6">
    <source>
        <dbReference type="SAM" id="MobiDB-lite"/>
    </source>
</evidence>
<dbReference type="InterPro" id="IPR050797">
    <property type="entry name" value="Carb_Metab_Trans_Reg"/>
</dbReference>
<reference evidence="8 9" key="1">
    <citation type="journal article" date="2019" name="Nat. Ecol. Evol.">
        <title>Megaphylogeny resolves global patterns of mushroom evolution.</title>
        <authorList>
            <person name="Varga T."/>
            <person name="Krizsan K."/>
            <person name="Foldi C."/>
            <person name="Dima B."/>
            <person name="Sanchez-Garcia M."/>
            <person name="Sanchez-Ramirez S."/>
            <person name="Szollosi G.J."/>
            <person name="Szarkandi J.G."/>
            <person name="Papp V."/>
            <person name="Albert L."/>
            <person name="Andreopoulos W."/>
            <person name="Angelini C."/>
            <person name="Antonin V."/>
            <person name="Barry K.W."/>
            <person name="Bougher N.L."/>
            <person name="Buchanan P."/>
            <person name="Buyck B."/>
            <person name="Bense V."/>
            <person name="Catcheside P."/>
            <person name="Chovatia M."/>
            <person name="Cooper J."/>
            <person name="Damon W."/>
            <person name="Desjardin D."/>
            <person name="Finy P."/>
            <person name="Geml J."/>
            <person name="Haridas S."/>
            <person name="Hughes K."/>
            <person name="Justo A."/>
            <person name="Karasinski D."/>
            <person name="Kautmanova I."/>
            <person name="Kiss B."/>
            <person name="Kocsube S."/>
            <person name="Kotiranta H."/>
            <person name="LaButti K.M."/>
            <person name="Lechner B.E."/>
            <person name="Liimatainen K."/>
            <person name="Lipzen A."/>
            <person name="Lukacs Z."/>
            <person name="Mihaltcheva S."/>
            <person name="Morgado L.N."/>
            <person name="Niskanen T."/>
            <person name="Noordeloos M.E."/>
            <person name="Ohm R.A."/>
            <person name="Ortiz-Santana B."/>
            <person name="Ovrebo C."/>
            <person name="Racz N."/>
            <person name="Riley R."/>
            <person name="Savchenko A."/>
            <person name="Shiryaev A."/>
            <person name="Soop K."/>
            <person name="Spirin V."/>
            <person name="Szebenyi C."/>
            <person name="Tomsovsky M."/>
            <person name="Tulloss R.E."/>
            <person name="Uehling J."/>
            <person name="Grigoriev I.V."/>
            <person name="Vagvolgyi C."/>
            <person name="Papp T."/>
            <person name="Martin F.M."/>
            <person name="Miettinen O."/>
            <person name="Hibbett D.S."/>
            <person name="Nagy L.G."/>
        </authorList>
    </citation>
    <scope>NUCLEOTIDE SEQUENCE [LARGE SCALE GENOMIC DNA]</scope>
    <source>
        <strain evidence="8 9">HHB13444</strain>
    </source>
</reference>
<keyword evidence="9" id="KW-1185">Reference proteome</keyword>
<organism evidence="8 9">
    <name type="scientific">Polyporus arcularius HHB13444</name>
    <dbReference type="NCBI Taxonomy" id="1314778"/>
    <lineage>
        <taxon>Eukaryota</taxon>
        <taxon>Fungi</taxon>
        <taxon>Dikarya</taxon>
        <taxon>Basidiomycota</taxon>
        <taxon>Agaricomycotina</taxon>
        <taxon>Agaricomycetes</taxon>
        <taxon>Polyporales</taxon>
        <taxon>Polyporaceae</taxon>
        <taxon>Polyporus</taxon>
    </lineage>
</organism>